<evidence type="ECO:0000313" key="2">
    <source>
        <dbReference type="Proteomes" id="UP000662873"/>
    </source>
</evidence>
<sequence length="312" mass="35155">MIAVLSVGLSMHAPQGEEATPQPGDLPFERIQQKANQLARDLNLGFTEWHPKFMMTYRGERRQWVFVAGGYCLLLDSRTGDVVRLYLVDGSHDVKPDSHRTGHRHFASDEDAKMELRSIANKLGVWPNAKMRYAFHPDDPTKSLWGYYFANFKPDLGPYQFYSLGPQLVIGLDSETGRIVEIEQDREYEVTPTEIRVTEAQAKDLAWRAYSSYCSEKGRPLRATKEEADVVGLGYAVPNGWNGSPPGFQRAPYQARLVYRVRFGPATMPGFFDHVSIRADTGQVWGGYVSGVKLSEELLSRIGGGLTNSFRR</sequence>
<dbReference type="AlphaFoldDB" id="A0A809R9Q5"/>
<reference evidence="1" key="1">
    <citation type="journal article" name="DNA Res.">
        <title>The physiological potential of anammox bacteria as revealed by their core genome structure.</title>
        <authorList>
            <person name="Okubo T."/>
            <person name="Toyoda A."/>
            <person name="Fukuhara K."/>
            <person name="Uchiyama I."/>
            <person name="Harigaya Y."/>
            <person name="Kuroiwa M."/>
            <person name="Suzuki T."/>
            <person name="Murakami Y."/>
            <person name="Suwa Y."/>
            <person name="Takami H."/>
        </authorList>
    </citation>
    <scope>NUCLEOTIDE SEQUENCE</scope>
    <source>
        <strain evidence="1">317325-2</strain>
    </source>
</reference>
<dbReference type="KEGG" id="npy:NPRO_17740"/>
<gene>
    <name evidence="1" type="ORF">NPRO_17740</name>
</gene>
<proteinExistence type="predicted"/>
<dbReference type="Proteomes" id="UP000662873">
    <property type="component" value="Chromosome"/>
</dbReference>
<dbReference type="EMBL" id="AP021858">
    <property type="protein sequence ID" value="BBO24179.1"/>
    <property type="molecule type" value="Genomic_DNA"/>
</dbReference>
<evidence type="ECO:0000313" key="1">
    <source>
        <dbReference type="EMBL" id="BBO24179.1"/>
    </source>
</evidence>
<accession>A0A809R9Q5</accession>
<organism evidence="1 2">
    <name type="scientific">Candidatus Nitrosymbiomonas proteolyticus</name>
    <dbReference type="NCBI Taxonomy" id="2608984"/>
    <lineage>
        <taxon>Bacteria</taxon>
        <taxon>Bacillati</taxon>
        <taxon>Armatimonadota</taxon>
        <taxon>Armatimonadota incertae sedis</taxon>
        <taxon>Candidatus Nitrosymbiomonas</taxon>
    </lineage>
</organism>
<name>A0A809R9Q5_9BACT</name>
<protein>
    <submittedName>
        <fullName evidence="1">Uncharacterized protein</fullName>
    </submittedName>
</protein>